<evidence type="ECO:0000256" key="18">
    <source>
        <dbReference type="ARBA" id="ARBA00049152"/>
    </source>
</evidence>
<feature type="zinc finger region" description="C4-type" evidence="20">
    <location>
        <begin position="33"/>
        <end position="55"/>
    </location>
</feature>
<evidence type="ECO:0000256" key="9">
    <source>
        <dbReference type="ARBA" id="ARBA00022723"/>
    </source>
</evidence>
<dbReference type="NCBIfam" id="NF041504">
    <property type="entry name" value="AccA_sub"/>
    <property type="match status" value="1"/>
</dbReference>
<evidence type="ECO:0000256" key="17">
    <source>
        <dbReference type="ARBA" id="ARBA00025280"/>
    </source>
</evidence>
<comment type="similarity">
    <text evidence="19">Belongs to the AccA family.</text>
</comment>
<dbReference type="PANTHER" id="PTHR42853:SF3">
    <property type="entry name" value="ACETYL-COENZYME A CARBOXYLASE CARBOXYL TRANSFERASE SUBUNIT ALPHA, CHLOROPLASTIC"/>
    <property type="match status" value="1"/>
</dbReference>
<keyword evidence="14 19" id="KW-0067">ATP-binding</keyword>
<evidence type="ECO:0000256" key="8">
    <source>
        <dbReference type="ARBA" id="ARBA00022679"/>
    </source>
</evidence>
<keyword evidence="13 20" id="KW-0862">Zinc</keyword>
<dbReference type="Pfam" id="PF17848">
    <property type="entry name" value="Zn_ribbon_ACC"/>
    <property type="match status" value="1"/>
</dbReference>
<dbReference type="GO" id="GO:0003989">
    <property type="term" value="F:acetyl-CoA carboxylase activity"/>
    <property type="evidence" value="ECO:0007669"/>
    <property type="project" value="InterPro"/>
</dbReference>
<protein>
    <recommendedName>
        <fullName evidence="19 20">Multifunctional fusion protein</fullName>
    </recommendedName>
    <domain>
        <recommendedName>
            <fullName evidence="19">Acetyl-coenzyme A carboxylase carboxyl transferase subunit alpha</fullName>
            <shortName evidence="19">ACCase subunit alpha</shortName>
            <shortName evidence="19">Acetyl-CoA carboxylase carboxyltransferase subunit alpha</shortName>
            <ecNumber evidence="19">2.1.3.15</ecNumber>
        </recommendedName>
    </domain>
    <domain>
        <recommendedName>
            <fullName evidence="20">Acetyl-coenzyme A carboxylase carboxyl transferase subunit beta</fullName>
            <shortName evidence="20">ACCase subunit beta</shortName>
            <shortName evidence="20">Acetyl-CoA carboxylase carboxyltransferase subunit beta</shortName>
        </recommendedName>
    </domain>
</protein>
<dbReference type="PROSITE" id="PS50989">
    <property type="entry name" value="COA_CT_CTER"/>
    <property type="match status" value="1"/>
</dbReference>
<comment type="cofactor">
    <cofactor evidence="20">
        <name>Zn(2+)</name>
        <dbReference type="ChEBI" id="CHEBI:29105"/>
    </cofactor>
    <text evidence="20">Binds 1 zinc ion per subunit.</text>
</comment>
<dbReference type="InterPro" id="IPR000438">
    <property type="entry name" value="Acetyl_CoA_COase_Trfase_b_su"/>
</dbReference>
<dbReference type="EC" id="2.1.3.15" evidence="19"/>
<dbReference type="InterPro" id="IPR011763">
    <property type="entry name" value="COA_CT_C"/>
</dbReference>
<feature type="compositionally biased region" description="Basic and acidic residues" evidence="21">
    <location>
        <begin position="328"/>
        <end position="342"/>
    </location>
</feature>
<dbReference type="GO" id="GO:0006633">
    <property type="term" value="P:fatty acid biosynthetic process"/>
    <property type="evidence" value="ECO:0007669"/>
    <property type="project" value="UniProtKB-KW"/>
</dbReference>
<keyword evidence="16 19" id="KW-0275">Fatty acid biosynthesis</keyword>
<dbReference type="InterPro" id="IPR011762">
    <property type="entry name" value="COA_CT_N"/>
</dbReference>
<keyword evidence="10 19" id="KW-0547">Nucleotide-binding</keyword>
<dbReference type="Pfam" id="PF03255">
    <property type="entry name" value="ACCA"/>
    <property type="match status" value="1"/>
</dbReference>
<keyword evidence="6 19" id="KW-0963">Cytoplasm</keyword>
<evidence type="ECO:0000256" key="1">
    <source>
        <dbReference type="ARBA" id="ARBA00004496"/>
    </source>
</evidence>
<dbReference type="RefSeq" id="WP_082426125.1">
    <property type="nucleotide sequence ID" value="NZ_CZAL01000001.1"/>
</dbReference>
<comment type="pathway">
    <text evidence="2 19">Lipid metabolism; malonyl-CoA biosynthesis; malonyl-CoA from acetyl-CoA: step 1/1.</text>
</comment>
<dbReference type="NCBIfam" id="TIGR00513">
    <property type="entry name" value="accA"/>
    <property type="match status" value="1"/>
</dbReference>
<dbReference type="NCBIfam" id="NF004344">
    <property type="entry name" value="PRK05724.1"/>
    <property type="match status" value="1"/>
</dbReference>
<evidence type="ECO:0000313" key="25">
    <source>
        <dbReference type="Proteomes" id="UP000095709"/>
    </source>
</evidence>
<proteinExistence type="inferred from homology"/>
<accession>A0A174H328</accession>
<reference evidence="24 25" key="1">
    <citation type="submission" date="2015-09" db="EMBL/GenBank/DDBJ databases">
        <authorList>
            <consortium name="Pathogen Informatics"/>
        </authorList>
    </citation>
    <scope>NUCLEOTIDE SEQUENCE [LARGE SCALE GENOMIC DNA]</scope>
    <source>
        <strain evidence="24 25">2789STDY5834885</strain>
    </source>
</reference>
<dbReference type="InterPro" id="IPR001095">
    <property type="entry name" value="Acetyl_CoA_COase_a_su"/>
</dbReference>
<keyword evidence="8 19" id="KW-0808">Transferase</keyword>
<comment type="function">
    <text evidence="17 20">Component of the acetyl coenzyme A carboxylase (ACC) complex. Biotin carboxylase (BC) catalyzes the carboxylation of biotin on its carrier protein (BCCP) and then the CO(2) group is transferred by the transcarboxylase to acetyl-CoA to form malonyl-CoA.</text>
</comment>
<dbReference type="InterPro" id="IPR029045">
    <property type="entry name" value="ClpP/crotonase-like_dom_sf"/>
</dbReference>
<dbReference type="HAMAP" id="MF_01395">
    <property type="entry name" value="AcetylCoA_CT_beta"/>
    <property type="match status" value="1"/>
</dbReference>
<evidence type="ECO:0000256" key="4">
    <source>
        <dbReference type="ARBA" id="ARBA00010284"/>
    </source>
</evidence>
<sequence length="611" mass="67580">MMLGKYFKKTVFRKEHTADGVVPEAPQGILKKCNACKGAIFTEDVKRNLYICPKCGNYFRVHAYRRIEFLLDDGSFEEWDQGMTAGNPLGFPGYEEKVRALQERTGLTEAVVTGKGRINGMETVIGVCDGRFMMASMGEAVGEKITRAVERATKLSLPVILFACSGGARMQEGIVSLMQMAKTSAALKRHSDAGLLYVSVLTDPTTGGVTASWAMLGDIILAEPHALIGFAGPRVIEQTIGQKLPKGFQRAEFLVEHGFVDRILPREEAKEVLAEILRMHGKRAEGMASGGGDLMKNSVPEENGKELQKEETAAESVKALAEETENTETSRDGQEKSLRGEKEETEWENLRKSSAWDCVQKARKKDRPVGGDYIRELFPDFIEFHGDRLYGDDAAIIGGIASFDGTPVTVIAEAKGADTKENIRRNFGMPSPEGYRKALRLMKQAEKFHRPVICLVDTPGAFCGMEAEERGQGEAIARNLYEMSSLKTPVLTIVISEGGSGGALALAVADEVWMMQNAIYSILSPEGFASILWKDGKRAPEAAEVMKLTARDLKELGIVEEIVEEPGEFTVDTMPVVCEELRGKILRFLEKYEKMDGEELVEERYRRFRDM</sequence>
<evidence type="ECO:0000259" key="22">
    <source>
        <dbReference type="PROSITE" id="PS50980"/>
    </source>
</evidence>
<dbReference type="SUPFAM" id="SSF52096">
    <property type="entry name" value="ClpP/crotonase"/>
    <property type="match status" value="2"/>
</dbReference>
<comment type="similarity">
    <text evidence="20">Belongs to the AccD/PCCB family.</text>
</comment>
<comment type="similarity">
    <text evidence="3">In the C-terminal section; belongs to the AccA family.</text>
</comment>
<dbReference type="InterPro" id="IPR034733">
    <property type="entry name" value="AcCoA_carboxyl_beta"/>
</dbReference>
<dbReference type="UniPathway" id="UPA00655">
    <property type="reaction ID" value="UER00711"/>
</dbReference>
<dbReference type="EMBL" id="CZAL01000001">
    <property type="protein sequence ID" value="CUO67638.1"/>
    <property type="molecule type" value="Genomic_DNA"/>
</dbReference>
<dbReference type="Proteomes" id="UP000095709">
    <property type="component" value="Unassembled WGS sequence"/>
</dbReference>
<feature type="binding site" evidence="20">
    <location>
        <position position="33"/>
    </location>
    <ligand>
        <name>Zn(2+)</name>
        <dbReference type="ChEBI" id="CHEBI:29105"/>
    </ligand>
</feature>
<feature type="region of interest" description="Disordered" evidence="21">
    <location>
        <begin position="286"/>
        <end position="346"/>
    </location>
</feature>
<keyword evidence="12 19" id="KW-0276">Fatty acid metabolism</keyword>
<comment type="function">
    <text evidence="19">Component of the acetyl coenzyme A carboxylase (ACC) complex. First, biotin carboxylase catalyzes the carboxylation of biotin on its carrier protein (BCCP) and then the CO(2) group is transferred by the carboxyltransferase to acetyl-CoA to form malonyl-CoA.</text>
</comment>
<evidence type="ECO:0000256" key="16">
    <source>
        <dbReference type="ARBA" id="ARBA00023160"/>
    </source>
</evidence>
<dbReference type="PRINTS" id="PR01069">
    <property type="entry name" value="ACCCTRFRASEA"/>
</dbReference>
<evidence type="ECO:0000256" key="3">
    <source>
        <dbReference type="ARBA" id="ARBA00006276"/>
    </source>
</evidence>
<name>A0A174H328_9FIRM</name>
<keyword evidence="24" id="KW-0436">Ligase</keyword>
<dbReference type="GO" id="GO:0005524">
    <property type="term" value="F:ATP binding"/>
    <property type="evidence" value="ECO:0007669"/>
    <property type="project" value="UniProtKB-KW"/>
</dbReference>
<dbReference type="InterPro" id="IPR041010">
    <property type="entry name" value="Znf-ACC"/>
</dbReference>
<evidence type="ECO:0000256" key="19">
    <source>
        <dbReference type="HAMAP-Rule" id="MF_00823"/>
    </source>
</evidence>
<feature type="binding site" evidence="20">
    <location>
        <position position="36"/>
    </location>
    <ligand>
        <name>Zn(2+)</name>
        <dbReference type="ChEBI" id="CHEBI:29105"/>
    </ligand>
</feature>
<dbReference type="GO" id="GO:2001295">
    <property type="term" value="P:malonyl-CoA biosynthetic process"/>
    <property type="evidence" value="ECO:0007669"/>
    <property type="project" value="UniProtKB-UniRule"/>
</dbReference>
<keyword evidence="9 20" id="KW-0479">Metal-binding</keyword>
<dbReference type="GO" id="GO:0008270">
    <property type="term" value="F:zinc ion binding"/>
    <property type="evidence" value="ECO:0007669"/>
    <property type="project" value="UniProtKB-UniRule"/>
</dbReference>
<evidence type="ECO:0000256" key="21">
    <source>
        <dbReference type="SAM" id="MobiDB-lite"/>
    </source>
</evidence>
<feature type="domain" description="CoA carboxyltransferase C-terminal" evidence="23">
    <location>
        <begin position="342"/>
        <end position="591"/>
    </location>
</feature>
<evidence type="ECO:0000256" key="13">
    <source>
        <dbReference type="ARBA" id="ARBA00022833"/>
    </source>
</evidence>
<comment type="catalytic activity">
    <reaction evidence="18 19">
        <text>N(6)-carboxybiotinyl-L-lysyl-[protein] + acetyl-CoA = N(6)-biotinyl-L-lysyl-[protein] + malonyl-CoA</text>
        <dbReference type="Rhea" id="RHEA:54728"/>
        <dbReference type="Rhea" id="RHEA-COMP:10505"/>
        <dbReference type="Rhea" id="RHEA-COMP:10506"/>
        <dbReference type="ChEBI" id="CHEBI:57288"/>
        <dbReference type="ChEBI" id="CHEBI:57384"/>
        <dbReference type="ChEBI" id="CHEBI:83144"/>
        <dbReference type="ChEBI" id="CHEBI:83145"/>
        <dbReference type="EC" id="2.1.3.15"/>
    </reaction>
</comment>
<dbReference type="HAMAP" id="MF_00823">
    <property type="entry name" value="AcetylCoA_CT_alpha"/>
    <property type="match status" value="1"/>
</dbReference>
<evidence type="ECO:0000256" key="15">
    <source>
        <dbReference type="ARBA" id="ARBA00023098"/>
    </source>
</evidence>
<feature type="compositionally biased region" description="Basic and acidic residues" evidence="21">
    <location>
        <begin position="302"/>
        <end position="312"/>
    </location>
</feature>
<evidence type="ECO:0000256" key="14">
    <source>
        <dbReference type="ARBA" id="ARBA00022840"/>
    </source>
</evidence>
<dbReference type="Pfam" id="PF01039">
    <property type="entry name" value="Carboxyl_trans"/>
    <property type="match status" value="1"/>
</dbReference>
<evidence type="ECO:0000256" key="12">
    <source>
        <dbReference type="ARBA" id="ARBA00022832"/>
    </source>
</evidence>
<keyword evidence="11 20" id="KW-0863">Zinc-finger</keyword>
<comment type="subunit">
    <text evidence="19">Acetyl-CoA carboxylase is a heterohexamer composed of biotin carboxyl carrier protein (AccB), biotin carboxylase (AccC) and two subunits each of ACCase subunit alpha (AccA) and ACCase subunit beta (AccD).</text>
</comment>
<dbReference type="GO" id="GO:0016743">
    <property type="term" value="F:carboxyl- or carbamoyltransferase activity"/>
    <property type="evidence" value="ECO:0007669"/>
    <property type="project" value="UniProtKB-UniRule"/>
</dbReference>
<comment type="subcellular location">
    <subcellularLocation>
        <location evidence="1 19">Cytoplasm</location>
    </subcellularLocation>
</comment>
<gene>
    <name evidence="20 24" type="primary">accD</name>
    <name evidence="19" type="synonym">accA</name>
    <name evidence="24" type="ORF">ERS852498_00205</name>
</gene>
<evidence type="ECO:0000256" key="20">
    <source>
        <dbReference type="HAMAP-Rule" id="MF_01395"/>
    </source>
</evidence>
<evidence type="ECO:0000256" key="10">
    <source>
        <dbReference type="ARBA" id="ARBA00022741"/>
    </source>
</evidence>
<dbReference type="PROSITE" id="PS50980">
    <property type="entry name" value="COA_CT_NTER"/>
    <property type="match status" value="1"/>
</dbReference>
<evidence type="ECO:0000256" key="5">
    <source>
        <dbReference type="ARBA" id="ARBA00011664"/>
    </source>
</evidence>
<keyword evidence="15 19" id="KW-0443">Lipid metabolism</keyword>
<organism evidence="24 25">
    <name type="scientific">Fusicatenibacter saccharivorans</name>
    <dbReference type="NCBI Taxonomy" id="1150298"/>
    <lineage>
        <taxon>Bacteria</taxon>
        <taxon>Bacillati</taxon>
        <taxon>Bacillota</taxon>
        <taxon>Clostridia</taxon>
        <taxon>Lachnospirales</taxon>
        <taxon>Lachnospiraceae</taxon>
        <taxon>Fusicatenibacter</taxon>
    </lineage>
</organism>
<evidence type="ECO:0000256" key="11">
    <source>
        <dbReference type="ARBA" id="ARBA00022771"/>
    </source>
</evidence>
<evidence type="ECO:0000256" key="2">
    <source>
        <dbReference type="ARBA" id="ARBA00004956"/>
    </source>
</evidence>
<evidence type="ECO:0000256" key="6">
    <source>
        <dbReference type="ARBA" id="ARBA00022490"/>
    </source>
</evidence>
<dbReference type="GO" id="GO:0009317">
    <property type="term" value="C:acetyl-CoA carboxylase complex"/>
    <property type="evidence" value="ECO:0007669"/>
    <property type="project" value="InterPro"/>
</dbReference>
<dbReference type="AlphaFoldDB" id="A0A174H328"/>
<evidence type="ECO:0000259" key="23">
    <source>
        <dbReference type="PROSITE" id="PS50989"/>
    </source>
</evidence>
<feature type="binding site" evidence="20">
    <location>
        <position position="52"/>
    </location>
    <ligand>
        <name>Zn(2+)</name>
        <dbReference type="ChEBI" id="CHEBI:29105"/>
    </ligand>
</feature>
<evidence type="ECO:0000256" key="7">
    <source>
        <dbReference type="ARBA" id="ARBA00022516"/>
    </source>
</evidence>
<comment type="subunit">
    <text evidence="5">Acetyl-CoA carboxylase is a heterotetramer composed of biotin carboxyl carrier protein (AccB), biotin carboxylase (AccC) and two subunits of ACCase subunit beta/alpha.</text>
</comment>
<dbReference type="PANTHER" id="PTHR42853">
    <property type="entry name" value="ACETYL-COENZYME A CARBOXYLASE CARBOXYL TRANSFERASE SUBUNIT ALPHA"/>
    <property type="match status" value="1"/>
</dbReference>
<keyword evidence="7 19" id="KW-0444">Lipid biosynthesis</keyword>
<evidence type="ECO:0000313" key="24">
    <source>
        <dbReference type="EMBL" id="CUO67638.1"/>
    </source>
</evidence>
<comment type="similarity">
    <text evidence="4">In the N-terminal section; belongs to the AccD/PCCB family.</text>
</comment>
<dbReference type="NCBIfam" id="TIGR00515">
    <property type="entry name" value="accD"/>
    <property type="match status" value="1"/>
</dbReference>
<feature type="binding site" evidence="20">
    <location>
        <position position="55"/>
    </location>
    <ligand>
        <name>Zn(2+)</name>
        <dbReference type="ChEBI" id="CHEBI:29105"/>
    </ligand>
</feature>
<dbReference type="Gene3D" id="3.90.226.10">
    <property type="entry name" value="2-enoyl-CoA Hydratase, Chain A, domain 1"/>
    <property type="match status" value="2"/>
</dbReference>
<feature type="domain" description="CoA carboxyltransferase N-terminal" evidence="22">
    <location>
        <begin position="29"/>
        <end position="295"/>
    </location>
</feature>